<sequence>MELEATDDYVRDAVAEVPELNRYLVTTHDAFATSPTPTT</sequence>
<reference evidence="1" key="1">
    <citation type="submission" date="2020-10" db="EMBL/GenBank/DDBJ databases">
        <title>Sequencing the genomes of 1000 actinobacteria strains.</title>
        <authorList>
            <person name="Klenk H.-P."/>
        </authorList>
    </citation>
    <scope>NUCLEOTIDE SEQUENCE</scope>
    <source>
        <strain evidence="1">DSM 45354</strain>
    </source>
</reference>
<proteinExistence type="predicted"/>
<dbReference type="Proteomes" id="UP000638648">
    <property type="component" value="Unassembled WGS sequence"/>
</dbReference>
<name>A0A927MP36_9ACTN</name>
<keyword evidence="2" id="KW-1185">Reference proteome</keyword>
<dbReference type="EMBL" id="JADBEM010000001">
    <property type="protein sequence ID" value="MBE1604089.1"/>
    <property type="molecule type" value="Genomic_DNA"/>
</dbReference>
<protein>
    <submittedName>
        <fullName evidence="1">ABC-type Zn uptake system ZnuABC Zn-binding protein ZnuA</fullName>
    </submittedName>
</protein>
<comment type="caution">
    <text evidence="1">The sequence shown here is derived from an EMBL/GenBank/DDBJ whole genome shotgun (WGS) entry which is preliminary data.</text>
</comment>
<organism evidence="1 2">
    <name type="scientific">Actinopolymorpha pittospori</name>
    <dbReference type="NCBI Taxonomy" id="648752"/>
    <lineage>
        <taxon>Bacteria</taxon>
        <taxon>Bacillati</taxon>
        <taxon>Actinomycetota</taxon>
        <taxon>Actinomycetes</taxon>
        <taxon>Propionibacteriales</taxon>
        <taxon>Actinopolymorphaceae</taxon>
        <taxon>Actinopolymorpha</taxon>
    </lineage>
</organism>
<evidence type="ECO:0000313" key="2">
    <source>
        <dbReference type="Proteomes" id="UP000638648"/>
    </source>
</evidence>
<evidence type="ECO:0000313" key="1">
    <source>
        <dbReference type="EMBL" id="MBE1604089.1"/>
    </source>
</evidence>
<gene>
    <name evidence="1" type="ORF">HEB94_000937</name>
</gene>
<accession>A0A927MP36</accession>
<dbReference type="AlphaFoldDB" id="A0A927MP36"/>